<keyword evidence="5" id="KW-1185">Reference proteome</keyword>
<sequence>MATIDTAYYVPTFYGLCATFGISCAITVSCVATFEFFRNKKSMQCLFSPRTRLAGPHVASQLSKKPFGWLKGTYHLNESYYMNHVGLDATMYLRFLRMAAHFLTLQVIITCPLLLFLHWYASSPMSRTTTSSTSTSISTTFNNNTTTDGSSSPVTAGIIIDDVDNSEYYNNLTTTTVRTTTGNPYTDFQSNATLYQLSISNVPREAPIMWVHVVLTWLISLSWLWLLFVNYWHHLLLLLQQQQHDDEDDENKKQNNNNSNSKEHLHPDNINQHK</sequence>
<dbReference type="GO" id="GO:0005886">
    <property type="term" value="C:plasma membrane"/>
    <property type="evidence" value="ECO:0007669"/>
    <property type="project" value="TreeGrafter"/>
</dbReference>
<dbReference type="Proteomes" id="UP000646827">
    <property type="component" value="Unassembled WGS sequence"/>
</dbReference>
<dbReference type="AlphaFoldDB" id="A0A8H7RWA6"/>
<evidence type="ECO:0000256" key="2">
    <source>
        <dbReference type="SAM" id="Phobius"/>
    </source>
</evidence>
<dbReference type="GO" id="GO:0005227">
    <property type="term" value="F:calcium-activated cation channel activity"/>
    <property type="evidence" value="ECO:0007669"/>
    <property type="project" value="InterPro"/>
</dbReference>
<comment type="caution">
    <text evidence="4">The sequence shown here is derived from an EMBL/GenBank/DDBJ whole genome shotgun (WGS) entry which is preliminary data.</text>
</comment>
<evidence type="ECO:0000259" key="3">
    <source>
        <dbReference type="Pfam" id="PF13967"/>
    </source>
</evidence>
<feature type="region of interest" description="Disordered" evidence="1">
    <location>
        <begin position="127"/>
        <end position="151"/>
    </location>
</feature>
<protein>
    <recommendedName>
        <fullName evidence="3">CSC1/OSCA1-like N-terminal transmembrane domain-containing protein</fullName>
    </recommendedName>
</protein>
<keyword evidence="2" id="KW-0472">Membrane</keyword>
<name>A0A8H7RWA6_9FUNG</name>
<proteinExistence type="predicted"/>
<dbReference type="PANTHER" id="PTHR13018:SF5">
    <property type="entry name" value="RE44586P"/>
    <property type="match status" value="1"/>
</dbReference>
<feature type="transmembrane region" description="Helical" evidence="2">
    <location>
        <begin position="12"/>
        <end position="34"/>
    </location>
</feature>
<keyword evidence="2" id="KW-1133">Transmembrane helix</keyword>
<feature type="domain" description="CSC1/OSCA1-like N-terminal transmembrane" evidence="3">
    <location>
        <begin position="16"/>
        <end position="131"/>
    </location>
</feature>
<accession>A0A8H7RWA6</accession>
<gene>
    <name evidence="4" type="ORF">INT45_006795</name>
</gene>
<dbReference type="EMBL" id="JAEPRB010000269">
    <property type="protein sequence ID" value="KAG2217830.1"/>
    <property type="molecule type" value="Genomic_DNA"/>
</dbReference>
<organism evidence="4 5">
    <name type="scientific">Circinella minor</name>
    <dbReference type="NCBI Taxonomy" id="1195481"/>
    <lineage>
        <taxon>Eukaryota</taxon>
        <taxon>Fungi</taxon>
        <taxon>Fungi incertae sedis</taxon>
        <taxon>Mucoromycota</taxon>
        <taxon>Mucoromycotina</taxon>
        <taxon>Mucoromycetes</taxon>
        <taxon>Mucorales</taxon>
        <taxon>Lichtheimiaceae</taxon>
        <taxon>Circinella</taxon>
    </lineage>
</organism>
<feature type="non-terminal residue" evidence="4">
    <location>
        <position position="274"/>
    </location>
</feature>
<keyword evidence="2" id="KW-0812">Transmembrane</keyword>
<dbReference type="PANTHER" id="PTHR13018">
    <property type="entry name" value="PROBABLE MEMBRANE PROTEIN DUF221-RELATED"/>
    <property type="match status" value="1"/>
</dbReference>
<dbReference type="OrthoDB" id="2285309at2759"/>
<evidence type="ECO:0000313" key="5">
    <source>
        <dbReference type="Proteomes" id="UP000646827"/>
    </source>
</evidence>
<feature type="transmembrane region" description="Helical" evidence="2">
    <location>
        <begin position="100"/>
        <end position="121"/>
    </location>
</feature>
<feature type="region of interest" description="Disordered" evidence="1">
    <location>
        <begin position="245"/>
        <end position="274"/>
    </location>
</feature>
<dbReference type="InterPro" id="IPR045122">
    <property type="entry name" value="Csc1-like"/>
</dbReference>
<reference evidence="4 5" key="1">
    <citation type="submission" date="2020-12" db="EMBL/GenBank/DDBJ databases">
        <title>Metabolic potential, ecology and presence of endohyphal bacteria is reflected in genomic diversity of Mucoromycotina.</title>
        <authorList>
            <person name="Muszewska A."/>
            <person name="Okrasinska A."/>
            <person name="Steczkiewicz K."/>
            <person name="Drgas O."/>
            <person name="Orlowska M."/>
            <person name="Perlinska-Lenart U."/>
            <person name="Aleksandrzak-Piekarczyk T."/>
            <person name="Szatraj K."/>
            <person name="Zielenkiewicz U."/>
            <person name="Pilsyk S."/>
            <person name="Malc E."/>
            <person name="Mieczkowski P."/>
            <person name="Kruszewska J.S."/>
            <person name="Biernat P."/>
            <person name="Pawlowska J."/>
        </authorList>
    </citation>
    <scope>NUCLEOTIDE SEQUENCE [LARGE SCALE GENOMIC DNA]</scope>
    <source>
        <strain evidence="4 5">CBS 142.35</strain>
    </source>
</reference>
<feature type="transmembrane region" description="Helical" evidence="2">
    <location>
        <begin position="208"/>
        <end position="232"/>
    </location>
</feature>
<evidence type="ECO:0000256" key="1">
    <source>
        <dbReference type="SAM" id="MobiDB-lite"/>
    </source>
</evidence>
<dbReference type="InterPro" id="IPR032880">
    <property type="entry name" value="CSC1/OSCA1-like_N"/>
</dbReference>
<dbReference type="Pfam" id="PF13967">
    <property type="entry name" value="RSN1_TM"/>
    <property type="match status" value="1"/>
</dbReference>
<evidence type="ECO:0000313" key="4">
    <source>
        <dbReference type="EMBL" id="KAG2217830.1"/>
    </source>
</evidence>